<dbReference type="PANTHER" id="PTHR11728:SF1">
    <property type="entry name" value="GLYCEROL-3-PHOSPHATE DEHYDROGENASE [NAD(+)] 2, CHLOROPLASTIC"/>
    <property type="match status" value="1"/>
</dbReference>
<gene>
    <name evidence="9 17" type="primary">gpsA</name>
    <name evidence="17" type="ORF">SSABA_v1c02540</name>
</gene>
<protein>
    <recommendedName>
        <fullName evidence="9">Glycerol-3-phosphate dehydrogenase [NAD(P)+]</fullName>
        <ecNumber evidence="9">1.1.1.94</ecNumber>
    </recommendedName>
    <alternativeName>
        <fullName evidence="9">NAD(P)(+)-dependent glycerol-3-phosphate dehydrogenase</fullName>
    </alternativeName>
    <alternativeName>
        <fullName evidence="9">NAD(P)H-dependent dihydroxyacetone-phosphate reductase</fullName>
    </alternativeName>
</protein>
<dbReference type="GO" id="GO:0046167">
    <property type="term" value="P:glycerol-3-phosphate biosynthetic process"/>
    <property type="evidence" value="ECO:0007669"/>
    <property type="project" value="UniProtKB-UniRule"/>
</dbReference>
<proteinExistence type="inferred from homology"/>
<dbReference type="PATRIC" id="fig|1276257.3.peg.260"/>
<evidence type="ECO:0000256" key="13">
    <source>
        <dbReference type="RuleBase" id="RU000437"/>
    </source>
</evidence>
<dbReference type="Gene3D" id="3.40.50.720">
    <property type="entry name" value="NAD(P)-binding Rossmann-like Domain"/>
    <property type="match status" value="1"/>
</dbReference>
<feature type="binding site" evidence="9">
    <location>
        <position position="257"/>
    </location>
    <ligand>
        <name>sn-glycerol 3-phosphate</name>
        <dbReference type="ChEBI" id="CHEBI:57597"/>
    </ligand>
</feature>
<evidence type="ECO:0000259" key="15">
    <source>
        <dbReference type="Pfam" id="PF01210"/>
    </source>
</evidence>
<evidence type="ECO:0000256" key="6">
    <source>
        <dbReference type="ARBA" id="ARBA00023098"/>
    </source>
</evidence>
<feature type="binding site" evidence="9">
    <location>
        <position position="140"/>
    </location>
    <ligand>
        <name>sn-glycerol 3-phosphate</name>
        <dbReference type="ChEBI" id="CHEBI:57597"/>
    </ligand>
</feature>
<dbReference type="GO" id="GO:0051287">
    <property type="term" value="F:NAD binding"/>
    <property type="evidence" value="ECO:0007669"/>
    <property type="project" value="InterPro"/>
</dbReference>
<dbReference type="GO" id="GO:0046168">
    <property type="term" value="P:glycerol-3-phosphate catabolic process"/>
    <property type="evidence" value="ECO:0007669"/>
    <property type="project" value="InterPro"/>
</dbReference>
<evidence type="ECO:0000256" key="2">
    <source>
        <dbReference type="ARBA" id="ARBA00022516"/>
    </source>
</evidence>
<evidence type="ECO:0000313" key="17">
    <source>
        <dbReference type="EMBL" id="AHI53666.1"/>
    </source>
</evidence>
<evidence type="ECO:0000256" key="8">
    <source>
        <dbReference type="ARBA" id="ARBA00023264"/>
    </source>
</evidence>
<dbReference type="OrthoDB" id="9812273at2"/>
<feature type="binding site" evidence="12">
    <location>
        <begin position="8"/>
        <end position="13"/>
    </location>
    <ligand>
        <name>NAD(+)</name>
        <dbReference type="ChEBI" id="CHEBI:57540"/>
    </ligand>
</feature>
<feature type="binding site" evidence="9">
    <location>
        <position position="258"/>
    </location>
    <ligand>
        <name>sn-glycerol 3-phosphate</name>
        <dbReference type="ChEBI" id="CHEBI:57597"/>
    </ligand>
</feature>
<feature type="binding site" evidence="9">
    <location>
        <position position="193"/>
    </location>
    <ligand>
        <name>sn-glycerol 3-phosphate</name>
        <dbReference type="ChEBI" id="CHEBI:57597"/>
    </ligand>
</feature>
<dbReference type="GO" id="GO:0005829">
    <property type="term" value="C:cytosol"/>
    <property type="evidence" value="ECO:0007669"/>
    <property type="project" value="TreeGrafter"/>
</dbReference>
<keyword evidence="9" id="KW-0547">Nucleotide-binding</keyword>
<evidence type="ECO:0000256" key="9">
    <source>
        <dbReference type="HAMAP-Rule" id="MF_00394"/>
    </source>
</evidence>
<dbReference type="InterPro" id="IPR011128">
    <property type="entry name" value="G3P_DH_NAD-dep_N"/>
</dbReference>
<keyword evidence="5 9" id="KW-0520">NAD</keyword>
<evidence type="ECO:0000256" key="11">
    <source>
        <dbReference type="PIRSR" id="PIRSR000114-2"/>
    </source>
</evidence>
<dbReference type="PIRSF" id="PIRSF000114">
    <property type="entry name" value="Glycerol-3-P_dh"/>
    <property type="match status" value="1"/>
</dbReference>
<dbReference type="InterPro" id="IPR036291">
    <property type="entry name" value="NAD(P)-bd_dom_sf"/>
</dbReference>
<dbReference type="eggNOG" id="COG0240">
    <property type="taxonomic scope" value="Bacteria"/>
</dbReference>
<comment type="caution">
    <text evidence="9">Lacks conserved residue(s) required for the propagation of feature annotation.</text>
</comment>
<dbReference type="SUPFAM" id="SSF48179">
    <property type="entry name" value="6-phosphogluconate dehydrogenase C-terminal domain-like"/>
    <property type="match status" value="1"/>
</dbReference>
<dbReference type="NCBIfam" id="NF000940">
    <property type="entry name" value="PRK00094.1-2"/>
    <property type="match status" value="1"/>
</dbReference>
<feature type="domain" description="Glycerol-3-phosphate dehydrogenase NAD-dependent N-terminal" evidence="15">
    <location>
        <begin position="3"/>
        <end position="162"/>
    </location>
</feature>
<dbReference type="SUPFAM" id="SSF51735">
    <property type="entry name" value="NAD(P)-binding Rossmann-fold domains"/>
    <property type="match status" value="1"/>
</dbReference>
<evidence type="ECO:0000256" key="7">
    <source>
        <dbReference type="ARBA" id="ARBA00023209"/>
    </source>
</evidence>
<feature type="active site" description="Proton acceptor" evidence="9 10">
    <location>
        <position position="193"/>
    </location>
</feature>
<dbReference type="EC" id="1.1.1.94" evidence="9"/>
<dbReference type="GO" id="GO:0008654">
    <property type="term" value="P:phospholipid biosynthetic process"/>
    <property type="evidence" value="ECO:0007669"/>
    <property type="project" value="UniProtKB-KW"/>
</dbReference>
<evidence type="ECO:0000256" key="10">
    <source>
        <dbReference type="PIRSR" id="PIRSR000114-1"/>
    </source>
</evidence>
<keyword evidence="18" id="KW-1185">Reference proteome</keyword>
<dbReference type="KEGG" id="ssab:SSABA_v1c02540"/>
<dbReference type="Proteomes" id="UP000019265">
    <property type="component" value="Chromosome"/>
</dbReference>
<feature type="binding site" evidence="11">
    <location>
        <position position="106"/>
    </location>
    <ligand>
        <name>substrate</name>
    </ligand>
</feature>
<dbReference type="STRING" id="1276257.SSABA_v1c02540"/>
<accession>W6A9K4</accession>
<dbReference type="GO" id="GO:0006650">
    <property type="term" value="P:glycerophospholipid metabolic process"/>
    <property type="evidence" value="ECO:0007669"/>
    <property type="project" value="UniProtKB-UniRule"/>
</dbReference>
<feature type="binding site" evidence="9">
    <location>
        <position position="12"/>
    </location>
    <ligand>
        <name>NADPH</name>
        <dbReference type="ChEBI" id="CHEBI:57783"/>
    </ligand>
</feature>
<feature type="binding site" evidence="9">
    <location>
        <position position="138"/>
    </location>
    <ligand>
        <name>sn-glycerol 3-phosphate</name>
        <dbReference type="ChEBI" id="CHEBI:57597"/>
    </ligand>
</feature>
<dbReference type="GO" id="GO:0141153">
    <property type="term" value="F:glycerol-3-phosphate dehydrogenase (NADP+) activity"/>
    <property type="evidence" value="ECO:0007669"/>
    <property type="project" value="RHEA"/>
</dbReference>
<evidence type="ECO:0000256" key="5">
    <source>
        <dbReference type="ARBA" id="ARBA00023027"/>
    </source>
</evidence>
<feature type="binding site" evidence="9">
    <location>
        <position position="106"/>
    </location>
    <ligand>
        <name>sn-glycerol 3-phosphate</name>
        <dbReference type="ChEBI" id="CHEBI:57597"/>
    </ligand>
</feature>
<comment type="subcellular location">
    <subcellularLocation>
        <location evidence="9">Cytoplasm</location>
    </subcellularLocation>
</comment>
<evidence type="ECO:0000256" key="3">
    <source>
        <dbReference type="ARBA" id="ARBA00022857"/>
    </source>
</evidence>
<evidence type="ECO:0000256" key="14">
    <source>
        <dbReference type="RuleBase" id="RU000439"/>
    </source>
</evidence>
<comment type="catalytic activity">
    <reaction evidence="9 14">
        <text>sn-glycerol 3-phosphate + NADP(+) = dihydroxyacetone phosphate + NADPH + H(+)</text>
        <dbReference type="Rhea" id="RHEA:11096"/>
        <dbReference type="ChEBI" id="CHEBI:15378"/>
        <dbReference type="ChEBI" id="CHEBI:57597"/>
        <dbReference type="ChEBI" id="CHEBI:57642"/>
        <dbReference type="ChEBI" id="CHEBI:57783"/>
        <dbReference type="ChEBI" id="CHEBI:58349"/>
        <dbReference type="EC" id="1.1.1.94"/>
    </reaction>
</comment>
<evidence type="ECO:0000313" key="18">
    <source>
        <dbReference type="Proteomes" id="UP000019265"/>
    </source>
</evidence>
<evidence type="ECO:0000256" key="1">
    <source>
        <dbReference type="ARBA" id="ARBA00011009"/>
    </source>
</evidence>
<feature type="binding site" evidence="11">
    <location>
        <begin position="257"/>
        <end position="258"/>
    </location>
    <ligand>
        <name>substrate</name>
    </ligand>
</feature>
<dbReference type="Pfam" id="PF07479">
    <property type="entry name" value="NAD_Gly3P_dh_C"/>
    <property type="match status" value="1"/>
</dbReference>
<evidence type="ECO:0000256" key="4">
    <source>
        <dbReference type="ARBA" id="ARBA00023002"/>
    </source>
</evidence>
<keyword evidence="7 9" id="KW-0594">Phospholipid biosynthesis</keyword>
<keyword evidence="4 9" id="KW-0560">Oxidoreductase</keyword>
<dbReference type="PRINTS" id="PR00077">
    <property type="entry name" value="GPDHDRGNASE"/>
</dbReference>
<evidence type="ECO:0000259" key="16">
    <source>
        <dbReference type="Pfam" id="PF07479"/>
    </source>
</evidence>
<dbReference type="InterPro" id="IPR008927">
    <property type="entry name" value="6-PGluconate_DH-like_C_sf"/>
</dbReference>
<name>W6A9K4_9MOLU</name>
<feature type="binding site" evidence="9">
    <location>
        <position position="256"/>
    </location>
    <ligand>
        <name>sn-glycerol 3-phosphate</name>
        <dbReference type="ChEBI" id="CHEBI:57597"/>
    </ligand>
</feature>
<feature type="binding site" evidence="9">
    <location>
        <position position="106"/>
    </location>
    <ligand>
        <name>NADPH</name>
        <dbReference type="ChEBI" id="CHEBI:57783"/>
    </ligand>
</feature>
<comment type="catalytic activity">
    <reaction evidence="9">
        <text>sn-glycerol 3-phosphate + NAD(+) = dihydroxyacetone phosphate + NADH + H(+)</text>
        <dbReference type="Rhea" id="RHEA:11092"/>
        <dbReference type="ChEBI" id="CHEBI:15378"/>
        <dbReference type="ChEBI" id="CHEBI:57540"/>
        <dbReference type="ChEBI" id="CHEBI:57597"/>
        <dbReference type="ChEBI" id="CHEBI:57642"/>
        <dbReference type="ChEBI" id="CHEBI:57945"/>
        <dbReference type="EC" id="1.1.1.94"/>
    </reaction>
</comment>
<comment type="similarity">
    <text evidence="1 9 13">Belongs to the NAD-dependent glycerol-3-phosphate dehydrogenase family.</text>
</comment>
<keyword evidence="3 9" id="KW-0521">NADP</keyword>
<keyword evidence="9" id="KW-0963">Cytoplasm</keyword>
<dbReference type="NCBIfam" id="NF000942">
    <property type="entry name" value="PRK00094.1-4"/>
    <property type="match status" value="1"/>
</dbReference>
<feature type="binding site" evidence="12">
    <location>
        <position position="257"/>
    </location>
    <ligand>
        <name>NAD(+)</name>
        <dbReference type="ChEBI" id="CHEBI:57540"/>
    </ligand>
</feature>
<dbReference type="AlphaFoldDB" id="W6A9K4"/>
<dbReference type="FunFam" id="3.40.50.720:FF:000019">
    <property type="entry name" value="Glycerol-3-phosphate dehydrogenase [NAD(P)+]"/>
    <property type="match status" value="1"/>
</dbReference>
<dbReference type="Gene3D" id="1.10.1040.10">
    <property type="entry name" value="N-(1-d-carboxylethyl)-l-norvaline Dehydrogenase, domain 2"/>
    <property type="match status" value="1"/>
</dbReference>
<feature type="domain" description="Glycerol-3-phosphate dehydrogenase NAD-dependent C-terminal" evidence="16">
    <location>
        <begin position="182"/>
        <end position="322"/>
    </location>
</feature>
<dbReference type="UniPathway" id="UPA00940"/>
<keyword evidence="2 9" id="KW-0444">Lipid biosynthesis</keyword>
<dbReference type="HAMAP" id="MF_00394">
    <property type="entry name" value="NAD_Glyc3P_dehydrog"/>
    <property type="match status" value="1"/>
</dbReference>
<dbReference type="Pfam" id="PF01210">
    <property type="entry name" value="NAD_Gly3P_dh_N"/>
    <property type="match status" value="1"/>
</dbReference>
<dbReference type="GO" id="GO:0141152">
    <property type="term" value="F:glycerol-3-phosphate dehydrogenase (NAD+) activity"/>
    <property type="evidence" value="ECO:0007669"/>
    <property type="project" value="RHEA"/>
</dbReference>
<feature type="binding site" evidence="12">
    <location>
        <position position="142"/>
    </location>
    <ligand>
        <name>NAD(+)</name>
        <dbReference type="ChEBI" id="CHEBI:57540"/>
    </ligand>
</feature>
<sequence>MKNVTIIGTGAYGTVLANVLADNSHKVVMYGIDENQVMEINDNHKNPVFFQDALLNKNIKATTDLPAALEKTEILVLGVPTLAIDKVVTEIIKYAKNKMIIINVAKGLDEENLDVLSKKVIKMFANTNIMESYGALFGPSVAIEVIQRKPTCIMSCSEDIKVAKKIAEIFNNEYFRVLPTDDLIGCEIAAALKNTVAIASGIMFGFESSDNSKASLITIGHNEIKRLSLACGAKPETSSNFAALGDLILTATSRKSRNFGLGMEIAAANDAATVLNNYKTTVEGVTACKIAYKMAKKMKINLPLFELVYEILYNNSMPSATINNVFKDIILV</sequence>
<dbReference type="InterPro" id="IPR013328">
    <property type="entry name" value="6PGD_dom2"/>
</dbReference>
<keyword evidence="8 9" id="KW-1208">Phospholipid metabolism</keyword>
<dbReference type="InterPro" id="IPR006109">
    <property type="entry name" value="G3P_DH_NAD-dep_C"/>
</dbReference>
<organism evidence="17 18">
    <name type="scientific">Spiroplasma sabaudiense Ar-1343</name>
    <dbReference type="NCBI Taxonomy" id="1276257"/>
    <lineage>
        <taxon>Bacteria</taxon>
        <taxon>Bacillati</taxon>
        <taxon>Mycoplasmatota</taxon>
        <taxon>Mollicutes</taxon>
        <taxon>Entomoplasmatales</taxon>
        <taxon>Spiroplasmataceae</taxon>
        <taxon>Spiroplasma</taxon>
    </lineage>
</organism>
<keyword evidence="6 9" id="KW-0443">Lipid metabolism</keyword>
<reference evidence="17 18" key="1">
    <citation type="journal article" date="2014" name="Genome Biol. Evol.">
        <title>Molecular evolution of the substrate utilization strategies and putative virulence factors in mosquito-associated Spiroplasma species.</title>
        <authorList>
            <person name="Chang T.H."/>
            <person name="Lo W.S."/>
            <person name="Ku C."/>
            <person name="Chen L.L."/>
            <person name="Kuo C.H."/>
        </authorList>
    </citation>
    <scope>NUCLEOTIDE SEQUENCE [LARGE SCALE GENOMIC DNA]</scope>
    <source>
        <strain evidence="17">Ar-1343</strain>
    </source>
</reference>
<dbReference type="InterPro" id="IPR006168">
    <property type="entry name" value="G3P_DH_NAD-dep"/>
</dbReference>
<dbReference type="PANTHER" id="PTHR11728">
    <property type="entry name" value="GLYCEROL-3-PHOSPHATE DEHYDROGENASE"/>
    <property type="match status" value="1"/>
</dbReference>
<evidence type="ECO:0000256" key="12">
    <source>
        <dbReference type="PIRSR" id="PIRSR000114-3"/>
    </source>
</evidence>
<feature type="binding site" evidence="9">
    <location>
        <position position="283"/>
    </location>
    <ligand>
        <name>NADPH</name>
        <dbReference type="ChEBI" id="CHEBI:57783"/>
    </ligand>
</feature>
<comment type="function">
    <text evidence="9">Catalyzes the reduction of the glycolytic intermediate dihydroxyacetone phosphate (DHAP) to sn-glycerol 3-phosphate (G3P), the key precursor for phospholipid synthesis.</text>
</comment>
<dbReference type="EMBL" id="CP006934">
    <property type="protein sequence ID" value="AHI53666.1"/>
    <property type="molecule type" value="Genomic_DNA"/>
</dbReference>
<dbReference type="GO" id="GO:0005975">
    <property type="term" value="P:carbohydrate metabolic process"/>
    <property type="evidence" value="ECO:0007669"/>
    <property type="project" value="InterPro"/>
</dbReference>
<dbReference type="HOGENOM" id="CLU_033449_0_0_14"/>
<feature type="binding site" evidence="9">
    <location>
        <position position="142"/>
    </location>
    <ligand>
        <name>NADPH</name>
        <dbReference type="ChEBI" id="CHEBI:57783"/>
    </ligand>
</feature>
<feature type="binding site" evidence="9">
    <location>
        <position position="246"/>
    </location>
    <ligand>
        <name>sn-glycerol 3-phosphate</name>
        <dbReference type="ChEBI" id="CHEBI:57597"/>
    </ligand>
</feature>
<dbReference type="RefSeq" id="WP_025250802.1">
    <property type="nucleotide sequence ID" value="NZ_CP006934.1"/>
</dbReference>
<comment type="pathway">
    <text evidence="9">Membrane lipid metabolism; glycerophospholipid metabolism.</text>
</comment>
<feature type="binding site" evidence="9">
    <location>
        <position position="257"/>
    </location>
    <ligand>
        <name>NADPH</name>
        <dbReference type="ChEBI" id="CHEBI:57783"/>
    </ligand>
</feature>